<dbReference type="EMBL" id="JARGDN010000019">
    <property type="protein sequence ID" value="MDG9734438.1"/>
    <property type="molecule type" value="Genomic_DNA"/>
</dbReference>
<evidence type="ECO:0000313" key="3">
    <source>
        <dbReference type="Proteomes" id="UP001529201"/>
    </source>
</evidence>
<feature type="transmembrane region" description="Helical" evidence="1">
    <location>
        <begin position="14"/>
        <end position="38"/>
    </location>
</feature>
<protein>
    <submittedName>
        <fullName evidence="2">Uncharacterized protein</fullName>
    </submittedName>
</protein>
<keyword evidence="1" id="KW-1133">Transmembrane helix</keyword>
<evidence type="ECO:0000313" key="2">
    <source>
        <dbReference type="EMBL" id="MDG9734438.1"/>
    </source>
</evidence>
<dbReference type="Proteomes" id="UP001529201">
    <property type="component" value="Unassembled WGS sequence"/>
</dbReference>
<organism evidence="2 3">
    <name type="scientific">Leuconostoc pseudomesenteroides</name>
    <dbReference type="NCBI Taxonomy" id="33968"/>
    <lineage>
        <taxon>Bacteria</taxon>
        <taxon>Bacillati</taxon>
        <taxon>Bacillota</taxon>
        <taxon>Bacilli</taxon>
        <taxon>Lactobacillales</taxon>
        <taxon>Lactobacillaceae</taxon>
        <taxon>Leuconostoc</taxon>
    </lineage>
</organism>
<accession>A0ABT6HEF3</accession>
<evidence type="ECO:0000256" key="1">
    <source>
        <dbReference type="SAM" id="Phobius"/>
    </source>
</evidence>
<reference evidence="2 3" key="1">
    <citation type="submission" date="2023-02" db="EMBL/GenBank/DDBJ databases">
        <title>Antimicrobial susceptibility testing and tentative epidemiological cut-off values for Lactobacillaceae family species intended for ingestion.</title>
        <authorList>
            <person name="Noehr-Meldgaard K."/>
            <person name="Struve C."/>
            <person name="Ingmer H."/>
            <person name="Koza A."/>
            <person name="Al-Nakeeb K."/>
            <person name="Agersoe Y."/>
        </authorList>
    </citation>
    <scope>NUCLEOTIDE SEQUENCE [LARGE SCALE GENOMIC DNA]</scope>
    <source>
        <strain evidence="2 3">DSM 20193</strain>
    </source>
</reference>
<dbReference type="RefSeq" id="WP_031941254.1">
    <property type="nucleotide sequence ID" value="NZ_CP065993.1"/>
</dbReference>
<keyword evidence="3" id="KW-1185">Reference proteome</keyword>
<name>A0ABT6HEF3_LEUPS</name>
<keyword evidence="1" id="KW-0812">Transmembrane</keyword>
<proteinExistence type="predicted"/>
<comment type="caution">
    <text evidence="2">The sequence shown here is derived from an EMBL/GenBank/DDBJ whole genome shotgun (WGS) entry which is preliminary data.</text>
</comment>
<gene>
    <name evidence="2" type="ORF">P1N92_10020</name>
</gene>
<dbReference type="GeneID" id="64344590"/>
<keyword evidence="1" id="KW-0472">Membrane</keyword>
<sequence>MKTKSKTKRIDRNILANGAMSLLATIIGGLIAFVPVIIQQNYETNRSNREYITRMRIDKDQGLSKDLVVYYNGLDDYLSSIISEYQMKSVDSSDEFLKRKLTILSKLYSYNMLNNKDFRNVDILIPFSSDSTGEKWGEMQNLSKASFDTLVEKVQPNLLNENKSISDQETLKTLIYIQNNMYSKYKQLIQDVTEDLSKQVKKIEGKHS</sequence>